<feature type="domain" description="DnaB/C C-terminal" evidence="2">
    <location>
        <begin position="140"/>
        <end position="213"/>
    </location>
</feature>
<organism evidence="3 4">
    <name type="scientific">Eubacterium coprostanoligenes</name>
    <dbReference type="NCBI Taxonomy" id="290054"/>
    <lineage>
        <taxon>Bacteria</taxon>
        <taxon>Bacillati</taxon>
        <taxon>Bacillota</taxon>
        <taxon>Clostridia</taxon>
        <taxon>Eubacteriales</taxon>
        <taxon>Eubacteriaceae</taxon>
        <taxon>Eubacterium</taxon>
    </lineage>
</organism>
<dbReference type="OrthoDB" id="1652900at2"/>
<dbReference type="PIRSF" id="PIRSF033722">
    <property type="entry name" value="DnaD_CA_C3587_prd"/>
    <property type="match status" value="1"/>
</dbReference>
<dbReference type="Gene3D" id="1.10.10.630">
    <property type="entry name" value="DnaD domain-like"/>
    <property type="match status" value="2"/>
</dbReference>
<protein>
    <submittedName>
        <fullName evidence="3">DnaD and phage-associated domain-containing protein</fullName>
    </submittedName>
</protein>
<dbReference type="RefSeq" id="WP_078767914.1">
    <property type="nucleotide sequence ID" value="NZ_FUWW01000003.1"/>
</dbReference>
<dbReference type="InterPro" id="IPR017019">
    <property type="entry name" value="DNA_replication_prd_bac"/>
</dbReference>
<dbReference type="Pfam" id="PF07261">
    <property type="entry name" value="DnaB_2"/>
    <property type="match status" value="2"/>
</dbReference>
<name>A0A1T4KCH4_9FIRM</name>
<dbReference type="STRING" id="290054.SAMN02745114_00416"/>
<gene>
    <name evidence="3" type="ORF">SAMN02745114_00416</name>
</gene>
<dbReference type="SUPFAM" id="SSF158499">
    <property type="entry name" value="DnaD domain-like"/>
    <property type="match status" value="2"/>
</dbReference>
<dbReference type="AlphaFoldDB" id="A0A1T4KCH4"/>
<dbReference type="InterPro" id="IPR034829">
    <property type="entry name" value="DnaD-like_sf"/>
</dbReference>
<evidence type="ECO:0000256" key="1">
    <source>
        <dbReference type="ARBA" id="ARBA00093462"/>
    </source>
</evidence>
<reference evidence="3 4" key="1">
    <citation type="submission" date="2017-02" db="EMBL/GenBank/DDBJ databases">
        <authorList>
            <person name="Peterson S.W."/>
        </authorList>
    </citation>
    <scope>NUCLEOTIDE SEQUENCE [LARGE SCALE GENOMIC DNA]</scope>
    <source>
        <strain evidence="3 4">ATCC 51222</strain>
    </source>
</reference>
<dbReference type="EMBL" id="FUWW01000003">
    <property type="protein sequence ID" value="SJZ40033.1"/>
    <property type="molecule type" value="Genomic_DNA"/>
</dbReference>
<evidence type="ECO:0000259" key="2">
    <source>
        <dbReference type="Pfam" id="PF07261"/>
    </source>
</evidence>
<comment type="similarity">
    <text evidence="1">Belongs to the DnaB/DnaD family.</text>
</comment>
<accession>A0A1T4KCH4</accession>
<feature type="domain" description="DnaB/C C-terminal" evidence="2">
    <location>
        <begin position="234"/>
        <end position="298"/>
    </location>
</feature>
<dbReference type="PANTHER" id="PTHR37293">
    <property type="entry name" value="PHAGE REPLICATION PROTEIN-RELATED"/>
    <property type="match status" value="1"/>
</dbReference>
<dbReference type="Proteomes" id="UP000190657">
    <property type="component" value="Unassembled WGS sequence"/>
</dbReference>
<dbReference type="InterPro" id="IPR006343">
    <property type="entry name" value="DnaB/C_C"/>
</dbReference>
<evidence type="ECO:0000313" key="3">
    <source>
        <dbReference type="EMBL" id="SJZ40033.1"/>
    </source>
</evidence>
<keyword evidence="4" id="KW-1185">Reference proteome</keyword>
<proteinExistence type="inferred from homology"/>
<sequence length="335" mass="38014">MLYQIVPVGNVWQDGMVAVPKKVATDYIKLASEYQLKALLLILSNNAPCDSKYVAKALGCTEADATDFLEFWVEEGVLSCDGVVNAQPPAESMAVVEPPKKEEAKTVKVKEAIPVPKLNPSDIVTMCRDNRELTELIHHAQEVFGRTISHIEQELVINMVTYYGLPCDVVLVILEYYKTEKAKGRAIGTSYIGTMAKNWSEEGIVTLEAADERLRMLEASDRLWSEIVAVSGIKHRNPTIKQREMINRWSEDFDMQMITIACDIMKENTDKPTLKYVDSVLKNWKKKGIFTPEAVAEEEKEFHSKKEQKNKSAIDETYDIDEINRRAMLNDNYDI</sequence>
<dbReference type="InterPro" id="IPR053162">
    <property type="entry name" value="DnaD"/>
</dbReference>
<evidence type="ECO:0000313" key="4">
    <source>
        <dbReference type="Proteomes" id="UP000190657"/>
    </source>
</evidence>
<dbReference type="NCBIfam" id="TIGR01446">
    <property type="entry name" value="DnaD_dom"/>
    <property type="match status" value="1"/>
</dbReference>
<dbReference type="PANTHER" id="PTHR37293:SF5">
    <property type="entry name" value="DNA REPLICATION PROTEIN"/>
    <property type="match status" value="1"/>
</dbReference>